<dbReference type="Gene3D" id="2.120.10.70">
    <property type="entry name" value="Fucose-specific lectin"/>
    <property type="match status" value="1"/>
</dbReference>
<evidence type="ECO:0000256" key="1">
    <source>
        <dbReference type="SAM" id="Phobius"/>
    </source>
</evidence>
<keyword evidence="1" id="KW-0812">Transmembrane</keyword>
<dbReference type="AlphaFoldDB" id="A0A1L7WBK7"/>
<keyword evidence="1" id="KW-1133">Transmembrane helix</keyword>
<organism evidence="2 3">
    <name type="scientific">Phialocephala subalpina</name>
    <dbReference type="NCBI Taxonomy" id="576137"/>
    <lineage>
        <taxon>Eukaryota</taxon>
        <taxon>Fungi</taxon>
        <taxon>Dikarya</taxon>
        <taxon>Ascomycota</taxon>
        <taxon>Pezizomycotina</taxon>
        <taxon>Leotiomycetes</taxon>
        <taxon>Helotiales</taxon>
        <taxon>Mollisiaceae</taxon>
        <taxon>Phialocephala</taxon>
        <taxon>Phialocephala fortinii species complex</taxon>
    </lineage>
</organism>
<dbReference type="EMBL" id="FJOG01000001">
    <property type="protein sequence ID" value="CZR50166.1"/>
    <property type="molecule type" value="Genomic_DNA"/>
</dbReference>
<keyword evidence="1" id="KW-0472">Membrane</keyword>
<dbReference type="Proteomes" id="UP000184330">
    <property type="component" value="Unassembled WGS sequence"/>
</dbReference>
<evidence type="ECO:0000313" key="2">
    <source>
        <dbReference type="EMBL" id="CZR50166.1"/>
    </source>
</evidence>
<dbReference type="SUPFAM" id="SSF89372">
    <property type="entry name" value="Fucose-specific lectin"/>
    <property type="match status" value="1"/>
</dbReference>
<name>A0A1L7WBK7_9HELO</name>
<accession>A0A1L7WBK7</accession>
<keyword evidence="3" id="KW-1185">Reference proteome</keyword>
<feature type="transmembrane region" description="Helical" evidence="1">
    <location>
        <begin position="64"/>
        <end position="86"/>
    </location>
</feature>
<evidence type="ECO:0000313" key="3">
    <source>
        <dbReference type="Proteomes" id="UP000184330"/>
    </source>
</evidence>
<reference evidence="2 3" key="1">
    <citation type="submission" date="2016-03" db="EMBL/GenBank/DDBJ databases">
        <authorList>
            <person name="Ploux O."/>
        </authorList>
    </citation>
    <scope>NUCLEOTIDE SEQUENCE [LARGE SCALE GENOMIC DNA]</scope>
    <source>
        <strain evidence="2 3">UAMH 11012</strain>
    </source>
</reference>
<evidence type="ECO:0008006" key="4">
    <source>
        <dbReference type="Google" id="ProtNLM"/>
    </source>
</evidence>
<proteinExistence type="predicted"/>
<sequence>MATPAPIPLSSIDHPPPYIEAAAADLHAKEPSIIEALPAYAATPPVVTSVSNTRAPFLKRYRCWLLLTSVLLVIFIVVGTVLGVILHRKAIKGEGPADPIDPAIRALTAAECEGGSFVLYQDQNAFSVWLEGTLGNGTNGTAISPFVVFRNTAVEGTSLSAVCFVNGTTLELHIFYVSKGIFTPPYIVNEAIMSFEDYTTTKLDPDYGLIPKPQLTATSPLVEFLSNSSSLASTYLPSTQTIYLFYLRGDARLMLLSNDGGSGWSNAEDLSIFAKGSTAPLAVTIKDGTGRSQQISVALIGGDGKLNTLFWNPVDSWSNAQSWTSTLGSTNYPGADIESISHITMTPALPTLSGIGAMVYYIASDHRPYSWTLRYGTSAGTQDSAVWPDAMKSPGLITTMINAQGQTVLYYVLREASSTGNRGYDIVKLRSTLVIEGSVTGWVDDGLVANGNPFGTL</sequence>
<dbReference type="OrthoDB" id="3552441at2759"/>
<protein>
    <recommendedName>
        <fullName evidence="4">Fucose-specific lectin</fullName>
    </recommendedName>
</protein>
<gene>
    <name evidence="2" type="ORF">PAC_00038</name>
</gene>